<keyword evidence="3" id="KW-1015">Disulfide bond</keyword>
<evidence type="ECO:0000256" key="1">
    <source>
        <dbReference type="ARBA" id="ARBA00022690"/>
    </source>
</evidence>
<keyword evidence="2" id="KW-0722">Serine protease inhibitor</keyword>
<dbReference type="GO" id="GO:0005615">
    <property type="term" value="C:extracellular space"/>
    <property type="evidence" value="ECO:0007669"/>
    <property type="project" value="TreeGrafter"/>
</dbReference>
<accession>A0A6B0UW87</accession>
<dbReference type="PANTHER" id="PTHR10083:SF373">
    <property type="entry name" value="SERINE PEPTIDASE INHIBITOR, KUNITZ TYPE, 2"/>
    <property type="match status" value="1"/>
</dbReference>
<keyword evidence="1" id="KW-0646">Protease inhibitor</keyword>
<dbReference type="Gene3D" id="4.10.410.10">
    <property type="entry name" value="Pancreatic trypsin inhibitor Kunitz domain"/>
    <property type="match status" value="2"/>
</dbReference>
<evidence type="ECO:0000256" key="2">
    <source>
        <dbReference type="ARBA" id="ARBA00022900"/>
    </source>
</evidence>
<dbReference type="PROSITE" id="PS00280">
    <property type="entry name" value="BPTI_KUNITZ_1"/>
    <property type="match status" value="1"/>
</dbReference>
<dbReference type="AlphaFoldDB" id="A0A6B0UW87"/>
<dbReference type="GO" id="GO:0004867">
    <property type="term" value="F:serine-type endopeptidase inhibitor activity"/>
    <property type="evidence" value="ECO:0007669"/>
    <property type="project" value="UniProtKB-KW"/>
</dbReference>
<feature type="domain" description="BPTI/Kunitz inhibitor" evidence="5">
    <location>
        <begin position="33"/>
        <end position="83"/>
    </location>
</feature>
<dbReference type="InterPro" id="IPR020901">
    <property type="entry name" value="Prtase_inh_Kunz-CS"/>
</dbReference>
<dbReference type="InterPro" id="IPR002223">
    <property type="entry name" value="Kunitz_BPTI"/>
</dbReference>
<evidence type="ECO:0000256" key="4">
    <source>
        <dbReference type="SAM" id="SignalP"/>
    </source>
</evidence>
<dbReference type="PANTHER" id="PTHR10083">
    <property type="entry name" value="KUNITZ-TYPE PROTEASE INHIBITOR-RELATED"/>
    <property type="match status" value="1"/>
</dbReference>
<evidence type="ECO:0000313" key="6">
    <source>
        <dbReference type="EMBL" id="MXU94117.1"/>
    </source>
</evidence>
<evidence type="ECO:0000256" key="3">
    <source>
        <dbReference type="ARBA" id="ARBA00023157"/>
    </source>
</evidence>
<proteinExistence type="predicted"/>
<dbReference type="FunFam" id="4.10.410.10:FF:000004">
    <property type="entry name" value="Tissue factor pathway inhibitor"/>
    <property type="match status" value="1"/>
</dbReference>
<evidence type="ECO:0000259" key="5">
    <source>
        <dbReference type="PROSITE" id="PS50279"/>
    </source>
</evidence>
<feature type="domain" description="BPTI/Kunitz inhibitor" evidence="5">
    <location>
        <begin position="92"/>
        <end position="142"/>
    </location>
</feature>
<feature type="signal peptide" evidence="4">
    <location>
        <begin position="1"/>
        <end position="23"/>
    </location>
</feature>
<dbReference type="Pfam" id="PF00014">
    <property type="entry name" value="Kunitz_BPTI"/>
    <property type="match status" value="2"/>
</dbReference>
<feature type="chain" id="PRO_5025689636" evidence="4">
    <location>
        <begin position="24"/>
        <end position="157"/>
    </location>
</feature>
<keyword evidence="4" id="KW-0732">Signal</keyword>
<dbReference type="SMART" id="SM00131">
    <property type="entry name" value="KU"/>
    <property type="match status" value="2"/>
</dbReference>
<name>A0A6B0UW87_IXORI</name>
<dbReference type="SUPFAM" id="SSF57362">
    <property type="entry name" value="BPTI-like"/>
    <property type="match status" value="2"/>
</dbReference>
<dbReference type="InterPro" id="IPR036880">
    <property type="entry name" value="Kunitz_BPTI_sf"/>
</dbReference>
<sequence length="157" mass="18451">MKPILEFIFAVTFVVLACSVVYANPQKGNKYICTLYPDEGPCRARVPQYFFNVTTDNCEVFYYGGCEGNDNKFDTEDDCRKECKVPGVPNICSVRFEDKECRYTDELYYYNQDTKDCKRVRPYRCPKNQNAFWSRKYCKRTCICKTIPHHPFMGIRG</sequence>
<reference evidence="6" key="1">
    <citation type="submission" date="2019-12" db="EMBL/GenBank/DDBJ databases">
        <title>An insight into the sialome of adult female Ixodes ricinus ticks feeding for 6 days.</title>
        <authorList>
            <person name="Perner J."/>
            <person name="Ribeiro J.M.C."/>
        </authorList>
    </citation>
    <scope>NUCLEOTIDE SEQUENCE</scope>
    <source>
        <strain evidence="6">Semi-engorged</strain>
        <tissue evidence="6">Salivary glands</tissue>
    </source>
</reference>
<protein>
    <submittedName>
        <fullName evidence="6">Putative kunitz</fullName>
    </submittedName>
</protein>
<dbReference type="PROSITE" id="PS51257">
    <property type="entry name" value="PROKAR_LIPOPROTEIN"/>
    <property type="match status" value="1"/>
</dbReference>
<organism evidence="6">
    <name type="scientific">Ixodes ricinus</name>
    <name type="common">Common tick</name>
    <name type="synonym">Acarus ricinus</name>
    <dbReference type="NCBI Taxonomy" id="34613"/>
    <lineage>
        <taxon>Eukaryota</taxon>
        <taxon>Metazoa</taxon>
        <taxon>Ecdysozoa</taxon>
        <taxon>Arthropoda</taxon>
        <taxon>Chelicerata</taxon>
        <taxon>Arachnida</taxon>
        <taxon>Acari</taxon>
        <taxon>Parasitiformes</taxon>
        <taxon>Ixodida</taxon>
        <taxon>Ixodoidea</taxon>
        <taxon>Ixodidae</taxon>
        <taxon>Ixodinae</taxon>
        <taxon>Ixodes</taxon>
    </lineage>
</organism>
<dbReference type="PRINTS" id="PR00759">
    <property type="entry name" value="BASICPTASE"/>
</dbReference>
<dbReference type="InterPro" id="IPR050098">
    <property type="entry name" value="TFPI/VKTCI-like"/>
</dbReference>
<dbReference type="EMBL" id="GIFC01012034">
    <property type="protein sequence ID" value="MXU94117.1"/>
    <property type="molecule type" value="Transcribed_RNA"/>
</dbReference>
<dbReference type="PROSITE" id="PS50279">
    <property type="entry name" value="BPTI_KUNITZ_2"/>
    <property type="match status" value="2"/>
</dbReference>